<feature type="domain" description="SpoVT-AbrB" evidence="2">
    <location>
        <begin position="3"/>
        <end position="48"/>
    </location>
</feature>
<comment type="caution">
    <text evidence="3">The sequence shown here is derived from an EMBL/GenBank/DDBJ whole genome shotgun (WGS) entry which is preliminary data.</text>
</comment>
<dbReference type="InterPro" id="IPR037914">
    <property type="entry name" value="SpoVT-AbrB_sf"/>
</dbReference>
<reference evidence="4" key="1">
    <citation type="journal article" date="2019" name="Int. J. Syst. Evol. Microbiol.">
        <title>The Global Catalogue of Microorganisms (GCM) 10K type strain sequencing project: providing services to taxonomists for standard genome sequencing and annotation.</title>
        <authorList>
            <consortium name="The Broad Institute Genomics Platform"/>
            <consortium name="The Broad Institute Genome Sequencing Center for Infectious Disease"/>
            <person name="Wu L."/>
            <person name="Ma J."/>
        </authorList>
    </citation>
    <scope>NUCLEOTIDE SEQUENCE [LARGE SCALE GENOMIC DNA]</scope>
    <source>
        <strain evidence="4">CCUG 62982</strain>
    </source>
</reference>
<evidence type="ECO:0000256" key="1">
    <source>
        <dbReference type="PROSITE-ProRule" id="PRU01076"/>
    </source>
</evidence>
<dbReference type="Proteomes" id="UP001596977">
    <property type="component" value="Unassembled WGS sequence"/>
</dbReference>
<dbReference type="InterPro" id="IPR007159">
    <property type="entry name" value="SpoVT-AbrB_dom"/>
</dbReference>
<dbReference type="SUPFAM" id="SSF89447">
    <property type="entry name" value="AbrB/MazE/MraZ-like"/>
    <property type="match status" value="1"/>
</dbReference>
<evidence type="ECO:0000313" key="3">
    <source>
        <dbReference type="EMBL" id="MFD0947256.1"/>
    </source>
</evidence>
<evidence type="ECO:0000259" key="2">
    <source>
        <dbReference type="PROSITE" id="PS51740"/>
    </source>
</evidence>
<dbReference type="PROSITE" id="PS51740">
    <property type="entry name" value="SPOVT_ABRB"/>
    <property type="match status" value="1"/>
</dbReference>
<organism evidence="3 4">
    <name type="scientific">Sphingomonas canadensis</name>
    <dbReference type="NCBI Taxonomy" id="1219257"/>
    <lineage>
        <taxon>Bacteria</taxon>
        <taxon>Pseudomonadati</taxon>
        <taxon>Pseudomonadota</taxon>
        <taxon>Alphaproteobacteria</taxon>
        <taxon>Sphingomonadales</taxon>
        <taxon>Sphingomonadaceae</taxon>
        <taxon>Sphingomonas</taxon>
    </lineage>
</organism>
<keyword evidence="4" id="KW-1185">Reference proteome</keyword>
<dbReference type="Gene3D" id="2.10.260.10">
    <property type="match status" value="1"/>
</dbReference>
<accession>A0ABW3HC90</accession>
<dbReference type="GO" id="GO:0003677">
    <property type="term" value="F:DNA binding"/>
    <property type="evidence" value="ECO:0007669"/>
    <property type="project" value="UniProtKB-KW"/>
</dbReference>
<proteinExistence type="predicted"/>
<name>A0ABW3HC90_9SPHN</name>
<dbReference type="NCBIfam" id="TIGR01439">
    <property type="entry name" value="lp_hng_hel_AbrB"/>
    <property type="match status" value="1"/>
</dbReference>
<dbReference type="RefSeq" id="WP_264944989.1">
    <property type="nucleotide sequence ID" value="NZ_JAPDRA010000006.1"/>
</dbReference>
<keyword evidence="1 3" id="KW-0238">DNA-binding</keyword>
<evidence type="ECO:0000313" key="4">
    <source>
        <dbReference type="Proteomes" id="UP001596977"/>
    </source>
</evidence>
<dbReference type="SMART" id="SM00966">
    <property type="entry name" value="SpoVT_AbrB"/>
    <property type="match status" value="1"/>
</dbReference>
<gene>
    <name evidence="3" type="ORF">ACFQ1E_12975</name>
</gene>
<dbReference type="EMBL" id="JBHTJG010000006">
    <property type="protein sequence ID" value="MFD0947256.1"/>
    <property type="molecule type" value="Genomic_DNA"/>
</dbReference>
<sequence length="82" mass="9431">MNAQRGKLVSGGRLQVPAEFRRALGIDDGDTVIMEVKDGELHVRPYREVLRRVQDRLRRYVPEGVSLSDELIAERRAEAERE</sequence>
<dbReference type="Pfam" id="PF04014">
    <property type="entry name" value="MazE_antitoxin"/>
    <property type="match status" value="1"/>
</dbReference>
<protein>
    <submittedName>
        <fullName evidence="3">AbrB/MazE/SpoVT family DNA-binding domain-containing protein</fullName>
    </submittedName>
</protein>